<accession>A0A1R1I5J7</accession>
<sequence>MEFPAERTVDARFMEPPQPFVATMEMLDTLQPGEEMLLLLYREPHPLYRVLQQNGHRWQTELQPDGTFAVRITC</sequence>
<feature type="domain" description="DUF2249" evidence="1">
    <location>
        <begin position="8"/>
        <end position="73"/>
    </location>
</feature>
<dbReference type="STRING" id="418702.BJN45_10950"/>
<dbReference type="InterPro" id="IPR018720">
    <property type="entry name" value="DUF2249"/>
</dbReference>
<dbReference type="AlphaFoldDB" id="A0A1R1I5J7"/>
<protein>
    <submittedName>
        <fullName evidence="2">SirA-like protein</fullName>
    </submittedName>
</protein>
<evidence type="ECO:0000313" key="2">
    <source>
        <dbReference type="EMBL" id="OMG53919.1"/>
    </source>
</evidence>
<dbReference type="RefSeq" id="WP_076095102.1">
    <property type="nucleotide sequence ID" value="NZ_MTHD01000003.1"/>
</dbReference>
<dbReference type="EMBL" id="MTHD01000003">
    <property type="protein sequence ID" value="OMG53919.1"/>
    <property type="molecule type" value="Genomic_DNA"/>
</dbReference>
<organism evidence="2 3">
    <name type="scientific">Azonexus hydrophilus</name>
    <dbReference type="NCBI Taxonomy" id="418702"/>
    <lineage>
        <taxon>Bacteria</taxon>
        <taxon>Pseudomonadati</taxon>
        <taxon>Pseudomonadota</taxon>
        <taxon>Betaproteobacteria</taxon>
        <taxon>Rhodocyclales</taxon>
        <taxon>Azonexaceae</taxon>
        <taxon>Azonexus</taxon>
    </lineage>
</organism>
<proteinExistence type="predicted"/>
<evidence type="ECO:0000313" key="3">
    <source>
        <dbReference type="Proteomes" id="UP000187526"/>
    </source>
</evidence>
<dbReference type="Proteomes" id="UP000187526">
    <property type="component" value="Unassembled WGS sequence"/>
</dbReference>
<dbReference type="Pfam" id="PF10006">
    <property type="entry name" value="DUF2249"/>
    <property type="match status" value="1"/>
</dbReference>
<comment type="caution">
    <text evidence="2">The sequence shown here is derived from an EMBL/GenBank/DDBJ whole genome shotgun (WGS) entry which is preliminary data.</text>
</comment>
<dbReference type="Gene3D" id="3.30.110.40">
    <property type="entry name" value="TusA-like domain"/>
    <property type="match status" value="1"/>
</dbReference>
<dbReference type="OrthoDB" id="151621at2"/>
<reference evidence="2 3" key="1">
    <citation type="submission" date="2016-10" db="EMBL/GenBank/DDBJ databases">
        <title>Alkaliphiles isolated from bioreactors.</title>
        <authorList>
            <person name="Salah Z."/>
            <person name="Rout S.P."/>
            <person name="Humphreys P.N."/>
        </authorList>
    </citation>
    <scope>NUCLEOTIDE SEQUENCE [LARGE SCALE GENOMIC DNA]</scope>
    <source>
        <strain evidence="2 3">ZS02</strain>
    </source>
</reference>
<dbReference type="SUPFAM" id="SSF64307">
    <property type="entry name" value="SirA-like"/>
    <property type="match status" value="1"/>
</dbReference>
<gene>
    <name evidence="2" type="ORF">BJN45_10950</name>
</gene>
<dbReference type="InterPro" id="IPR036868">
    <property type="entry name" value="TusA-like_sf"/>
</dbReference>
<keyword evidence="3" id="KW-1185">Reference proteome</keyword>
<name>A0A1R1I5J7_9RHOO</name>
<evidence type="ECO:0000259" key="1">
    <source>
        <dbReference type="Pfam" id="PF10006"/>
    </source>
</evidence>
<dbReference type="CDD" id="cd00291">
    <property type="entry name" value="SirA_YedF_YeeD"/>
    <property type="match status" value="1"/>
</dbReference>